<evidence type="ECO:0000313" key="1">
    <source>
        <dbReference type="EMBL" id="RWQ71103.1"/>
    </source>
</evidence>
<dbReference type="CDD" id="cd01335">
    <property type="entry name" value="Radical_SAM"/>
    <property type="match status" value="1"/>
</dbReference>
<dbReference type="AlphaFoldDB" id="A0A9X8IVX1"/>
<comment type="caution">
    <text evidence="1">The sequence shown here is derived from an EMBL/GenBank/DDBJ whole genome shotgun (WGS) entry which is preliminary data.</text>
</comment>
<dbReference type="EMBL" id="QNGD03000014">
    <property type="protein sequence ID" value="RWQ71103.1"/>
    <property type="molecule type" value="Genomic_DNA"/>
</dbReference>
<dbReference type="RefSeq" id="WP_113303309.1">
    <property type="nucleotide sequence ID" value="NZ_QNGD03000014.1"/>
</dbReference>
<dbReference type="Proteomes" id="UP000253597">
    <property type="component" value="Unassembled WGS sequence"/>
</dbReference>
<protein>
    <submittedName>
        <fullName evidence="1">Uncharacterized protein</fullName>
    </submittedName>
</protein>
<evidence type="ECO:0000313" key="2">
    <source>
        <dbReference type="Proteomes" id="UP000253597"/>
    </source>
</evidence>
<proteinExistence type="predicted"/>
<reference evidence="1 2" key="1">
    <citation type="submission" date="2019-01" db="EMBL/GenBank/DDBJ databases">
        <title>Draft genome sequence of heavy metal resistant Bacillus cereus NWUAB01.</title>
        <authorList>
            <person name="Babalola O."/>
            <person name="Aremu B.R."/>
            <person name="Ayangbenro A.S."/>
        </authorList>
    </citation>
    <scope>NUCLEOTIDE SEQUENCE [LARGE SCALE GENOMIC DNA]</scope>
    <source>
        <strain evidence="1 2">NWUAB01</strain>
    </source>
</reference>
<dbReference type="InterPro" id="IPR013785">
    <property type="entry name" value="Aldolase_TIM"/>
</dbReference>
<dbReference type="InterPro" id="IPR058240">
    <property type="entry name" value="rSAM_sf"/>
</dbReference>
<organism evidence="1 2">
    <name type="scientific">Bacillus cereus</name>
    <dbReference type="NCBI Taxonomy" id="1396"/>
    <lineage>
        <taxon>Bacteria</taxon>
        <taxon>Bacillati</taxon>
        <taxon>Bacillota</taxon>
        <taxon>Bacilli</taxon>
        <taxon>Bacillales</taxon>
        <taxon>Bacillaceae</taxon>
        <taxon>Bacillus</taxon>
        <taxon>Bacillus cereus group</taxon>
    </lineage>
</organism>
<sequence length="356" mass="40944">MVLDLSTNNTKVNEGHLWYDNIPMSVNDTYGDPFIIEQVDNTIRKLKILWDHKAPIAIFTKAPFNKEVLEKLKEIKNHPMVIVMYSLTGLNEAGYSFENRVSFIKELKKIFNNVVILTRPIIKGRNDDDETLQKIVDVAKEHCGHLVLGGLHDPYKNKKIESSVEERMIEMCDKAGVKSFHKSSCCAAYIKGMSCWMHDMGEPINLNVAEQLGYKFDVVNNNVILERASTGDLNFLRMLTRANIYSKEIISNYNLLTIKTGNQKYESTSSWFAWAENIETCLDCDYCIIKQIEYLKKMKVQIGTHPKDMINLVKQNLSGQDFNSFKRTKIRKGLDSSDLNSYADVRILKPCFAKRY</sequence>
<gene>
    <name evidence="1" type="ORF">DR116_0024925</name>
</gene>
<dbReference type="SUPFAM" id="SSF102114">
    <property type="entry name" value="Radical SAM enzymes"/>
    <property type="match status" value="1"/>
</dbReference>
<name>A0A9X8IVX1_BACCE</name>
<accession>A0A9X8IVX1</accession>
<dbReference type="Gene3D" id="3.20.20.70">
    <property type="entry name" value="Aldolase class I"/>
    <property type="match status" value="1"/>
</dbReference>